<dbReference type="Proteomes" id="UP001460270">
    <property type="component" value="Unassembled WGS sequence"/>
</dbReference>
<name>A0AAW0NKA8_9GOBI</name>
<feature type="domain" description="C2H2-type" evidence="2">
    <location>
        <begin position="368"/>
        <end position="389"/>
    </location>
</feature>
<gene>
    <name evidence="3" type="ORF">WMY93_019134</name>
</gene>
<comment type="caution">
    <text evidence="3">The sequence shown here is derived from an EMBL/GenBank/DDBJ whole genome shotgun (WGS) entry which is preliminary data.</text>
</comment>
<feature type="region of interest" description="Disordered" evidence="1">
    <location>
        <begin position="229"/>
        <end position="301"/>
    </location>
</feature>
<evidence type="ECO:0000256" key="1">
    <source>
        <dbReference type="SAM" id="MobiDB-lite"/>
    </source>
</evidence>
<proteinExistence type="predicted"/>
<keyword evidence="4" id="KW-1185">Reference proteome</keyword>
<protein>
    <recommendedName>
        <fullName evidence="2">C2H2-type domain-containing protein</fullName>
    </recommendedName>
</protein>
<dbReference type="EMBL" id="JBBPFD010000014">
    <property type="protein sequence ID" value="KAK7898281.1"/>
    <property type="molecule type" value="Genomic_DNA"/>
</dbReference>
<evidence type="ECO:0000259" key="2">
    <source>
        <dbReference type="PROSITE" id="PS00028"/>
    </source>
</evidence>
<feature type="compositionally biased region" description="Low complexity" evidence="1">
    <location>
        <begin position="82"/>
        <end position="95"/>
    </location>
</feature>
<reference evidence="4" key="1">
    <citation type="submission" date="2024-04" db="EMBL/GenBank/DDBJ databases">
        <title>Salinicola lusitanus LLJ914,a marine bacterium isolated from the Okinawa Trough.</title>
        <authorList>
            <person name="Li J."/>
        </authorList>
    </citation>
    <scope>NUCLEOTIDE SEQUENCE [LARGE SCALE GENOMIC DNA]</scope>
</reference>
<organism evidence="3 4">
    <name type="scientific">Mugilogobius chulae</name>
    <name type="common">yellowstripe goby</name>
    <dbReference type="NCBI Taxonomy" id="88201"/>
    <lineage>
        <taxon>Eukaryota</taxon>
        <taxon>Metazoa</taxon>
        <taxon>Chordata</taxon>
        <taxon>Craniata</taxon>
        <taxon>Vertebrata</taxon>
        <taxon>Euteleostomi</taxon>
        <taxon>Actinopterygii</taxon>
        <taxon>Neopterygii</taxon>
        <taxon>Teleostei</taxon>
        <taxon>Neoteleostei</taxon>
        <taxon>Acanthomorphata</taxon>
        <taxon>Gobiaria</taxon>
        <taxon>Gobiiformes</taxon>
        <taxon>Gobioidei</taxon>
        <taxon>Gobiidae</taxon>
        <taxon>Gobionellinae</taxon>
        <taxon>Mugilogobius</taxon>
    </lineage>
</organism>
<feature type="region of interest" description="Disordered" evidence="1">
    <location>
        <begin position="30"/>
        <end position="149"/>
    </location>
</feature>
<dbReference type="PRINTS" id="PR01217">
    <property type="entry name" value="PRICHEXTENSN"/>
</dbReference>
<feature type="compositionally biased region" description="Low complexity" evidence="1">
    <location>
        <begin position="284"/>
        <end position="301"/>
    </location>
</feature>
<accession>A0AAW0NKA8</accession>
<dbReference type="PROSITE" id="PS00028">
    <property type="entry name" value="ZINC_FINGER_C2H2_1"/>
    <property type="match status" value="2"/>
</dbReference>
<dbReference type="AlphaFoldDB" id="A0AAW0NKA8"/>
<feature type="compositionally biased region" description="Low complexity" evidence="1">
    <location>
        <begin position="243"/>
        <end position="266"/>
    </location>
</feature>
<feature type="compositionally biased region" description="Pro residues" evidence="1">
    <location>
        <begin position="267"/>
        <end position="283"/>
    </location>
</feature>
<evidence type="ECO:0000313" key="3">
    <source>
        <dbReference type="EMBL" id="KAK7898281.1"/>
    </source>
</evidence>
<sequence length="759" mass="83071">MSPPSVPPLGFRLNGRLIPLLPGMEGFEVSVRSHPPGSKSSLTSLHLREAPPSSRRYVKRKAPPSKETDPPPKRQAPPPSSVSPAPVTASASVTPHQPRTTPTETAKLRPHVTSPKSQTPPTQAAKPRPRMTSPKPSVPTLLHKELIPAPPPDCPDCGSSFKALCSSQISSSLESLQWKRKEERLKSKMKKLTVMKQQQLKVSKPLTFHSTAAANIKSVSSLQKPLKRPSYFLSEPRPPVSRPRPSVTPSTYRPRPSVSPAAVSRPRPSPSPSPRPRPSPSPRPCSSSGPAPSADRCSSSGVSVGGAVGRLVIRLEDFYYGSSEGHAVPQTRVMQTYRCIHCPEKLHNNVSLMQHLNDNTTSAADFSCCFCHRQIVPLFRLQRHLKAVHGPRGSSSTVVCQICEFEFETEIALLLHMKNTHKPGEMPYACEVVDFAPRSSLRPGNISRKFTPTQNTLCVTRSRSTAVVMQTPLPDVQRASDHQLLFHGTHVRPAQLSGLRPGTTVTVRNVPGGFFRLFSDANEALPTPSVSVQRVQKKASPDPQSLCRVFVPLPGLSDTLSLQSVVFSLQISDVLLQSLRQPHDQQRRGGAEHEEEVGVASGGFVPIDLMQSSSHLSIKVLNRPAALSSPVAMTITCDRPRPPPKGNSAYQEYVSLPQGDCGWSIWTVIAEEGLGQSQVEVDTMGGARWVLTEREQNRVVKPDAILDLSQRVLGAKTPLQTRLNWSVDFLLRHDLGLDSRSREMRDTGNSLVICTWNKV</sequence>
<evidence type="ECO:0000313" key="4">
    <source>
        <dbReference type="Proteomes" id="UP001460270"/>
    </source>
</evidence>
<dbReference type="SMART" id="SM00355">
    <property type="entry name" value="ZnF_C2H2"/>
    <property type="match status" value="3"/>
</dbReference>
<dbReference type="InterPro" id="IPR013087">
    <property type="entry name" value="Znf_C2H2_type"/>
</dbReference>
<feature type="domain" description="C2H2-type" evidence="2">
    <location>
        <begin position="400"/>
        <end position="421"/>
    </location>
</feature>